<dbReference type="EMBL" id="JASJOT010000032">
    <property type="protein sequence ID" value="MDJ1497479.1"/>
    <property type="molecule type" value="Genomic_DNA"/>
</dbReference>
<evidence type="ECO:0000313" key="2">
    <source>
        <dbReference type="Proteomes" id="UP001228581"/>
    </source>
</evidence>
<gene>
    <name evidence="1" type="ORF">QNI19_31360</name>
</gene>
<name>A0ABT7CUN8_9BACT</name>
<proteinExistence type="predicted"/>
<organism evidence="1 2">
    <name type="scientific">Xanthocytophaga flava</name>
    <dbReference type="NCBI Taxonomy" id="3048013"/>
    <lineage>
        <taxon>Bacteria</taxon>
        <taxon>Pseudomonadati</taxon>
        <taxon>Bacteroidota</taxon>
        <taxon>Cytophagia</taxon>
        <taxon>Cytophagales</taxon>
        <taxon>Rhodocytophagaceae</taxon>
        <taxon>Xanthocytophaga</taxon>
    </lineage>
</organism>
<dbReference type="Proteomes" id="UP001228581">
    <property type="component" value="Unassembled WGS sequence"/>
</dbReference>
<reference evidence="1 2" key="1">
    <citation type="submission" date="2023-05" db="EMBL/GenBank/DDBJ databases">
        <authorList>
            <person name="Zhang X."/>
        </authorList>
    </citation>
    <scope>NUCLEOTIDE SEQUENCE [LARGE SCALE GENOMIC DNA]</scope>
    <source>
        <strain evidence="1 2">DM2B3-1</strain>
    </source>
</reference>
<evidence type="ECO:0000313" key="1">
    <source>
        <dbReference type="EMBL" id="MDJ1497479.1"/>
    </source>
</evidence>
<comment type="caution">
    <text evidence="1">The sequence shown here is derived from an EMBL/GenBank/DDBJ whole genome shotgun (WGS) entry which is preliminary data.</text>
</comment>
<sequence>MNNTIYIKDTIVSFCYNFLKGLKEIEIDNNYKGLMMNLDDHYSFRYYFENDFLLVVDDDKVYKYDFKPFYQSLKKFWKKVSLDLVFFYPELKENRHFQAIQKELTGI</sequence>
<keyword evidence="2" id="KW-1185">Reference proteome</keyword>
<protein>
    <submittedName>
        <fullName evidence="1">Uncharacterized protein</fullName>
    </submittedName>
</protein>
<accession>A0ABT7CUN8</accession>